<dbReference type="NCBIfam" id="NF041082">
    <property type="entry name" value="thermosome_alpha"/>
    <property type="match status" value="1"/>
</dbReference>
<dbReference type="RefSeq" id="WP_110269786.1">
    <property type="nucleotide sequence ID" value="NZ_CP029289.2"/>
</dbReference>
<dbReference type="Gene3D" id="3.30.260.10">
    <property type="entry name" value="TCP-1-like chaperonin intermediate domain"/>
    <property type="match status" value="1"/>
</dbReference>
<dbReference type="InterPro" id="IPR017998">
    <property type="entry name" value="Chaperone_TCP-1"/>
</dbReference>
<dbReference type="Pfam" id="PF00118">
    <property type="entry name" value="Cpn60_TCP1"/>
    <property type="match status" value="1"/>
</dbReference>
<dbReference type="OrthoDB" id="9362at2157"/>
<dbReference type="SUPFAM" id="SSF52029">
    <property type="entry name" value="GroEL apical domain-like"/>
    <property type="match status" value="1"/>
</dbReference>
<dbReference type="GO" id="GO:0005524">
    <property type="term" value="F:ATP binding"/>
    <property type="evidence" value="ECO:0007669"/>
    <property type="project" value="UniProtKB-KW"/>
</dbReference>
<dbReference type="SUPFAM" id="SSF48592">
    <property type="entry name" value="GroEL equatorial domain-like"/>
    <property type="match status" value="1"/>
</dbReference>
<dbReference type="GO" id="GO:0051082">
    <property type="term" value="F:unfolded protein binding"/>
    <property type="evidence" value="ECO:0007669"/>
    <property type="project" value="InterPro"/>
</dbReference>
<keyword evidence="2 5" id="KW-0547">Nucleotide-binding</keyword>
<evidence type="ECO:0000313" key="7">
    <source>
        <dbReference type="Proteomes" id="UP000248044"/>
    </source>
</evidence>
<dbReference type="InterPro" id="IPR002194">
    <property type="entry name" value="Chaperonin_TCP-1_CS"/>
</dbReference>
<dbReference type="InterPro" id="IPR054827">
    <property type="entry name" value="thermosome_alpha"/>
</dbReference>
<dbReference type="Gene3D" id="1.10.560.10">
    <property type="entry name" value="GroEL-like equatorial domain"/>
    <property type="match status" value="1"/>
</dbReference>
<comment type="similarity">
    <text evidence="1 5">Belongs to the TCP-1 chaperonin family.</text>
</comment>
<dbReference type="InterPro" id="IPR002423">
    <property type="entry name" value="Cpn60/GroEL/TCP-1"/>
</dbReference>
<dbReference type="KEGG" id="abri:DFR85_03985"/>
<keyword evidence="3 5" id="KW-0067">ATP-binding</keyword>
<dbReference type="NCBIfam" id="NF041083">
    <property type="entry name" value="thermosome_beta"/>
    <property type="match status" value="1"/>
</dbReference>
<dbReference type="CDD" id="cd03343">
    <property type="entry name" value="cpn60"/>
    <property type="match status" value="1"/>
</dbReference>
<dbReference type="GO" id="GO:0016887">
    <property type="term" value="F:ATP hydrolysis activity"/>
    <property type="evidence" value="ECO:0007669"/>
    <property type="project" value="InterPro"/>
</dbReference>
<dbReference type="Proteomes" id="UP000248044">
    <property type="component" value="Chromosome"/>
</dbReference>
<organism evidence="6 7">
    <name type="scientific">Acidianus brierleyi</name>
    <dbReference type="NCBI Taxonomy" id="41673"/>
    <lineage>
        <taxon>Archaea</taxon>
        <taxon>Thermoproteota</taxon>
        <taxon>Thermoprotei</taxon>
        <taxon>Sulfolobales</taxon>
        <taxon>Sulfolobaceae</taxon>
        <taxon>Acidianus</taxon>
    </lineage>
</organism>
<keyword evidence="7" id="KW-1185">Reference proteome</keyword>
<name>A0A2U9ID06_9CREN</name>
<evidence type="ECO:0000256" key="2">
    <source>
        <dbReference type="ARBA" id="ARBA00022741"/>
    </source>
</evidence>
<reference evidence="6 7" key="1">
    <citation type="submission" date="2018-05" db="EMBL/GenBank/DDBJ databases">
        <title>Complete Genome Sequences of Extremely Thermoacidophilic, Metal-Mobilizing Type-Strain Members of the Archaeal Family Sulfolobaceae: Acidianus brierleyi DSM-1651T, Acidianus sulfidivorans DSM-18786T, Metallosphaera hakonensis DSM-7519T, and Metallosphaera prunae DSM-10039T.</title>
        <authorList>
            <person name="Counts J.A."/>
            <person name="Kelly R.M."/>
        </authorList>
    </citation>
    <scope>NUCLEOTIDE SEQUENCE [LARGE SCALE GENOMIC DNA]</scope>
    <source>
        <strain evidence="6 7">DSM 1651</strain>
    </source>
</reference>
<evidence type="ECO:0000313" key="6">
    <source>
        <dbReference type="EMBL" id="AWR93902.1"/>
    </source>
</evidence>
<dbReference type="NCBIfam" id="TIGR02339">
    <property type="entry name" value="thermosome_arch"/>
    <property type="match status" value="1"/>
</dbReference>
<accession>A0A2U9ID06</accession>
<evidence type="ECO:0000256" key="5">
    <source>
        <dbReference type="RuleBase" id="RU004187"/>
    </source>
</evidence>
<dbReference type="PANTHER" id="PTHR11353">
    <property type="entry name" value="CHAPERONIN"/>
    <property type="match status" value="1"/>
</dbReference>
<dbReference type="InterPro" id="IPR027409">
    <property type="entry name" value="GroEL-like_apical_dom_sf"/>
</dbReference>
<dbReference type="InterPro" id="IPR027413">
    <property type="entry name" value="GROEL-like_equatorial_sf"/>
</dbReference>
<dbReference type="Gene3D" id="3.50.7.10">
    <property type="entry name" value="GroEL"/>
    <property type="match status" value="1"/>
</dbReference>
<dbReference type="InterPro" id="IPR012714">
    <property type="entry name" value="Thermosome_arc"/>
</dbReference>
<dbReference type="PROSITE" id="PS00750">
    <property type="entry name" value="TCP1_1"/>
    <property type="match status" value="1"/>
</dbReference>
<dbReference type="PROSITE" id="PS00751">
    <property type="entry name" value="TCP1_2"/>
    <property type="match status" value="1"/>
</dbReference>
<dbReference type="PRINTS" id="PR00304">
    <property type="entry name" value="TCOMPLEXTCP1"/>
</dbReference>
<dbReference type="GO" id="GO:0140662">
    <property type="term" value="F:ATP-dependent protein folding chaperone"/>
    <property type="evidence" value="ECO:0007669"/>
    <property type="project" value="InterPro"/>
</dbReference>
<keyword evidence="4 5" id="KW-0143">Chaperone</keyword>
<evidence type="ECO:0000256" key="3">
    <source>
        <dbReference type="ARBA" id="ARBA00022840"/>
    </source>
</evidence>
<evidence type="ECO:0000256" key="1">
    <source>
        <dbReference type="ARBA" id="ARBA00008020"/>
    </source>
</evidence>
<proteinExistence type="inferred from homology"/>
<dbReference type="EMBL" id="CP029289">
    <property type="protein sequence ID" value="AWR93902.1"/>
    <property type="molecule type" value="Genomic_DNA"/>
</dbReference>
<dbReference type="SUPFAM" id="SSF54849">
    <property type="entry name" value="GroEL-intermediate domain like"/>
    <property type="match status" value="1"/>
</dbReference>
<evidence type="ECO:0000256" key="4">
    <source>
        <dbReference type="ARBA" id="ARBA00023186"/>
    </source>
</evidence>
<sequence>MENILFRENTSRRTGKDVIISNITAVRTLSEMLKSSLGPRGLDKMLISGTSDIVVTNDGATIVKEIDVQHPAAKIVVEAAKTQDTEVGDGTTTAVVFAGFLLEQAEKLLEQNVHPTVIIDGFKEALEFSLQISKNIATKINPEDRDYLKKVAYTTLSSKFFSSGKELDKIIDIAIDAILSVMEKNGEYRIDLGNIKFVKKRGESIDDIQLIKGYVLDKEVAHSGMPKYIEDAKIAVIDFPLETEKGEISAKLSINSPDQIKAALDEQAKHIKEMVDKLAAAGAKVVISQKGMDDIGQYFLAKKGIMGIKNVARSDIEKIAKTTGATIISTFRDIDSTSLGYAKTVEQKDVGKEKAIFIEGVKNSKVVTILIRGSTDVSMDEMERSLTDVLSAIRNVIIDPYIVPGGGAFEEELAMKLREKSVSGKEQLALEAFANALEEIPTTLAETAGLDPTNSMVNLRSLHAKGLINSGIDVMEGKVVEDITKLNVIDPLRVKEQVLKGATEAASAILKIDDLIAAAPSRQPPQQQGGYPGYGGGYGGGYPPMMG</sequence>
<dbReference type="InterPro" id="IPR027410">
    <property type="entry name" value="TCP-1-like_intermed_sf"/>
</dbReference>
<dbReference type="PROSITE" id="PS00995">
    <property type="entry name" value="TCP1_3"/>
    <property type="match status" value="1"/>
</dbReference>
<dbReference type="InterPro" id="IPR053374">
    <property type="entry name" value="TCP-1_chaperonin"/>
</dbReference>
<protein>
    <submittedName>
        <fullName evidence="6">Thermosome subunit</fullName>
    </submittedName>
</protein>
<dbReference type="GeneID" id="36831287"/>
<gene>
    <name evidence="6" type="ORF">DFR85_03985</name>
</gene>
<dbReference type="AlphaFoldDB" id="A0A2U9ID06"/>